<feature type="chain" id="PRO_5045656306" evidence="1">
    <location>
        <begin position="24"/>
        <end position="309"/>
    </location>
</feature>
<feature type="signal peptide" evidence="1">
    <location>
        <begin position="1"/>
        <end position="23"/>
    </location>
</feature>
<dbReference type="PROSITE" id="PS50075">
    <property type="entry name" value="CARRIER"/>
    <property type="match status" value="1"/>
</dbReference>
<feature type="domain" description="Carrier" evidence="2">
    <location>
        <begin position="1"/>
        <end position="30"/>
    </location>
</feature>
<gene>
    <name evidence="3" type="ORF">ISP18_00075</name>
</gene>
<evidence type="ECO:0000256" key="1">
    <source>
        <dbReference type="SAM" id="SignalP"/>
    </source>
</evidence>
<evidence type="ECO:0000313" key="4">
    <source>
        <dbReference type="Proteomes" id="UP001620409"/>
    </source>
</evidence>
<accession>A0ABW8ICT6</accession>
<dbReference type="InterPro" id="IPR009081">
    <property type="entry name" value="PP-bd_ACP"/>
</dbReference>
<proteinExistence type="predicted"/>
<dbReference type="EMBL" id="JADIKI010000012">
    <property type="protein sequence ID" value="MFK2852992.1"/>
    <property type="molecule type" value="Genomic_DNA"/>
</dbReference>
<reference evidence="3 4" key="1">
    <citation type="submission" date="2020-10" db="EMBL/GenBank/DDBJ databases">
        <title>Phylogeny of dyella-like bacteria.</title>
        <authorList>
            <person name="Fu J."/>
        </authorList>
    </citation>
    <scope>NUCLEOTIDE SEQUENCE [LARGE SCALE GENOMIC DNA]</scope>
    <source>
        <strain evidence="3 4">DHG40</strain>
    </source>
</reference>
<dbReference type="InterPro" id="IPR001242">
    <property type="entry name" value="Condensation_dom"/>
</dbReference>
<dbReference type="Pfam" id="PF00668">
    <property type="entry name" value="Condensation"/>
    <property type="match status" value="1"/>
</dbReference>
<dbReference type="InterPro" id="IPR023213">
    <property type="entry name" value="CAT-like_dom_sf"/>
</dbReference>
<dbReference type="Gene3D" id="3.30.559.30">
    <property type="entry name" value="Nonribosomal peptide synthetase, condensation domain"/>
    <property type="match status" value="1"/>
</dbReference>
<sequence>QAALGVALPLATLFAHPTLSALATAIAQASAQALPPIESIGRNGPLALSFAQQRLWYLAQLKGVSATYLTPIGFRLRGPLDRPALRRSLDCLLARHEALRTLFHIHEGQPRATLLPAETGFALLEQSVHDDATLAQLCAEEAQTPFDLSTGPLIRGRLLQMGPEDHVVLLTQHHIVSDGWSTAVVAREISALYQAFAVGAADPLPVLPIQYPDYAVWQRQWLSGERQQQQATYWKNQLAGVPTLLELPTDRPRPAAQSFAGARLDVRIDAALTRDLKRLSQQHGSTLFMTLLTAWAVVLSRLSGQQDLV</sequence>
<dbReference type="CDD" id="cd19531">
    <property type="entry name" value="LCL_NRPS-like"/>
    <property type="match status" value="1"/>
</dbReference>
<dbReference type="InterPro" id="IPR036736">
    <property type="entry name" value="ACP-like_sf"/>
</dbReference>
<dbReference type="Proteomes" id="UP001620409">
    <property type="component" value="Unassembled WGS sequence"/>
</dbReference>
<feature type="non-terminal residue" evidence="3">
    <location>
        <position position="1"/>
    </location>
</feature>
<dbReference type="SUPFAM" id="SSF47336">
    <property type="entry name" value="ACP-like"/>
    <property type="match status" value="1"/>
</dbReference>
<evidence type="ECO:0000259" key="2">
    <source>
        <dbReference type="PROSITE" id="PS50075"/>
    </source>
</evidence>
<comment type="caution">
    <text evidence="3">The sequence shown here is derived from an EMBL/GenBank/DDBJ whole genome shotgun (WGS) entry which is preliminary data.</text>
</comment>
<evidence type="ECO:0000313" key="3">
    <source>
        <dbReference type="EMBL" id="MFK2852992.1"/>
    </source>
</evidence>
<dbReference type="SUPFAM" id="SSF52777">
    <property type="entry name" value="CoA-dependent acyltransferases"/>
    <property type="match status" value="2"/>
</dbReference>
<dbReference type="RefSeq" id="WP_404559220.1">
    <property type="nucleotide sequence ID" value="NZ_JADIKI010000012.1"/>
</dbReference>
<keyword evidence="4" id="KW-1185">Reference proteome</keyword>
<protein>
    <submittedName>
        <fullName evidence="3">Non-ribosomal peptide synthetase</fullName>
    </submittedName>
</protein>
<feature type="non-terminal residue" evidence="3">
    <location>
        <position position="309"/>
    </location>
</feature>
<dbReference type="PANTHER" id="PTHR45398:SF1">
    <property type="entry name" value="ENZYME, PUTATIVE (JCVI)-RELATED"/>
    <property type="match status" value="1"/>
</dbReference>
<dbReference type="Gene3D" id="3.30.559.10">
    <property type="entry name" value="Chloramphenicol acetyltransferase-like domain"/>
    <property type="match status" value="1"/>
</dbReference>
<dbReference type="PANTHER" id="PTHR45398">
    <property type="match status" value="1"/>
</dbReference>
<keyword evidence="1" id="KW-0732">Signal</keyword>
<name>A0ABW8ICT6_9GAMM</name>
<organism evidence="3 4">
    <name type="scientific">Dyella humi</name>
    <dbReference type="NCBI Taxonomy" id="1770547"/>
    <lineage>
        <taxon>Bacteria</taxon>
        <taxon>Pseudomonadati</taxon>
        <taxon>Pseudomonadota</taxon>
        <taxon>Gammaproteobacteria</taxon>
        <taxon>Lysobacterales</taxon>
        <taxon>Rhodanobacteraceae</taxon>
        <taxon>Dyella</taxon>
    </lineage>
</organism>